<organism evidence="2">
    <name type="scientific">uncultured Poseidoniia archaeon</name>
    <dbReference type="NCBI Taxonomy" id="1697135"/>
    <lineage>
        <taxon>Archaea</taxon>
        <taxon>Methanobacteriati</taxon>
        <taxon>Thermoplasmatota</taxon>
        <taxon>Candidatus Poseidoniia</taxon>
        <taxon>environmental samples</taxon>
    </lineage>
</organism>
<proteinExistence type="predicted"/>
<protein>
    <recommendedName>
        <fullName evidence="3">Zinc-ribbon domain-containing protein</fullName>
    </recommendedName>
</protein>
<dbReference type="AlphaFoldDB" id="A0A1B1TDV8"/>
<evidence type="ECO:0008006" key="3">
    <source>
        <dbReference type="Google" id="ProtNLM"/>
    </source>
</evidence>
<sequence>MFSRYRVIEDHEYHRSATIKRLRKSYSQEDKGLWDKSEIAVKKLEEQSSEQLKGRKGALIQAKMSGNIGSLNAESFEKEVDIDDEIEVVTHHRNIGTIIDEVIIEKNNTEASKSFLTKKLEKSALKRLEKKRLKAAKKEIKKSNNKSKVKGYNQNDENQWDVSSKTQLTPTVASCKECGTLNNSNNPYCTSCGTYLS</sequence>
<evidence type="ECO:0000256" key="1">
    <source>
        <dbReference type="SAM" id="MobiDB-lite"/>
    </source>
</evidence>
<feature type="region of interest" description="Disordered" evidence="1">
    <location>
        <begin position="137"/>
        <end position="163"/>
    </location>
</feature>
<reference evidence="2" key="2">
    <citation type="journal article" date="2015" name="ISME J.">
        <title>A new class of marine Euryarchaeota group II from the Mediterranean deep chlorophyll maximum.</title>
        <authorList>
            <person name="Martin-Cuadrado A.B."/>
            <person name="Garcia-Heredia I."/>
            <person name="Molto A.G."/>
            <person name="Lopez-Ubeda R."/>
            <person name="Kimes N."/>
            <person name="Lopez-Garcia P."/>
            <person name="Moreira D."/>
            <person name="Rodriguez-Valera F."/>
        </authorList>
    </citation>
    <scope>NUCLEOTIDE SEQUENCE</scope>
</reference>
<name>A0A1B1TDV8_9ARCH</name>
<feature type="compositionally biased region" description="Polar residues" evidence="1">
    <location>
        <begin position="152"/>
        <end position="163"/>
    </location>
</feature>
<accession>A0A1B1TDV8</accession>
<dbReference type="EMBL" id="KP211889">
    <property type="protein sequence ID" value="ANV80471.1"/>
    <property type="molecule type" value="Genomic_DNA"/>
</dbReference>
<evidence type="ECO:0000313" key="2">
    <source>
        <dbReference type="EMBL" id="ANV80471.1"/>
    </source>
</evidence>
<reference evidence="2" key="1">
    <citation type="submission" date="2014-11" db="EMBL/GenBank/DDBJ databases">
        <authorList>
            <person name="Zhu J."/>
            <person name="Qi W."/>
            <person name="Song R."/>
        </authorList>
    </citation>
    <scope>NUCLEOTIDE SEQUENCE</scope>
</reference>